<dbReference type="RefSeq" id="WP_087111862.1">
    <property type="nucleotide sequence ID" value="NZ_CBCSCN010000010.1"/>
</dbReference>
<reference evidence="2 3" key="1">
    <citation type="submission" date="2017-03" db="EMBL/GenBank/DDBJ databases">
        <authorList>
            <person name="Afonso C.L."/>
            <person name="Miller P.J."/>
            <person name="Scott M.A."/>
            <person name="Spackman E."/>
            <person name="Goraichik I."/>
            <person name="Dimitrov K.M."/>
            <person name="Suarez D.L."/>
            <person name="Swayne D.E."/>
        </authorList>
    </citation>
    <scope>NUCLEOTIDE SEQUENCE [LARGE SCALE GENOMIC DNA]</scope>
    <source>
        <strain evidence="2">SB41UT1</strain>
    </source>
</reference>
<evidence type="ECO:0000313" key="2">
    <source>
        <dbReference type="EMBL" id="SMA49491.1"/>
    </source>
</evidence>
<sequence length="173" mass="18489">MKTGSRRAKALALPIHTPAESLSPYLTILLSAALMFAVLIMMPGEARAELKPLNNFEMSAIAGQGVENDQQEIEARNAGLNGLAKVAQSTFPVLGFIQSDTSVRGVRYAEGVQPLEINLADGSITINLPEYIENVSLSNLRPKGASANGPSFGSIELRGLRFHNSSITIKTKP</sequence>
<keyword evidence="1" id="KW-0472">Membrane</keyword>
<feature type="transmembrane region" description="Helical" evidence="1">
    <location>
        <begin position="22"/>
        <end position="42"/>
    </location>
</feature>
<proteinExistence type="predicted"/>
<evidence type="ECO:0000256" key="1">
    <source>
        <dbReference type="SAM" id="Phobius"/>
    </source>
</evidence>
<organism evidence="2 3">
    <name type="scientific">Parendozoicomonas haliclonae</name>
    <dbReference type="NCBI Taxonomy" id="1960125"/>
    <lineage>
        <taxon>Bacteria</taxon>
        <taxon>Pseudomonadati</taxon>
        <taxon>Pseudomonadota</taxon>
        <taxon>Gammaproteobacteria</taxon>
        <taxon>Oceanospirillales</taxon>
        <taxon>Endozoicomonadaceae</taxon>
        <taxon>Parendozoicomonas</taxon>
    </lineage>
</organism>
<keyword evidence="3" id="KW-1185">Reference proteome</keyword>
<accession>A0A1X7AQ18</accession>
<dbReference type="AlphaFoldDB" id="A0A1X7AQ18"/>
<dbReference type="EMBL" id="FWPT01000008">
    <property type="protein sequence ID" value="SMA49491.1"/>
    <property type="molecule type" value="Genomic_DNA"/>
</dbReference>
<dbReference type="OrthoDB" id="8750002at2"/>
<gene>
    <name evidence="2" type="ORF">EHSB41UT_03289</name>
</gene>
<dbReference type="Proteomes" id="UP000196573">
    <property type="component" value="Unassembled WGS sequence"/>
</dbReference>
<protein>
    <submittedName>
        <fullName evidence="2">Uncharacterized protein</fullName>
    </submittedName>
</protein>
<name>A0A1X7AQ18_9GAMM</name>
<keyword evidence="1" id="KW-0812">Transmembrane</keyword>
<keyword evidence="1" id="KW-1133">Transmembrane helix</keyword>
<evidence type="ECO:0000313" key="3">
    <source>
        <dbReference type="Proteomes" id="UP000196573"/>
    </source>
</evidence>